<feature type="transmembrane region" description="Helical" evidence="2">
    <location>
        <begin position="367"/>
        <end position="384"/>
    </location>
</feature>
<feature type="transmembrane region" description="Helical" evidence="2">
    <location>
        <begin position="341"/>
        <end position="361"/>
    </location>
</feature>
<sequence length="477" mass="51561">MAEAARLRHGATQERSSTMSVTNPGDREFHSYTTAMAAIGRDEPRPSGRWRMIVYSAIGIVMFFVPITLNGTTTIPLDHLVNGVRTLLGEADRFVALAIIAAGAVYPFVTGTWRQSALKAAFAFLAVLGLVTASMVVFGFGPEFVLNEDIGPFLMDSLVVQVGLIVPIGGIFLALIIGYGLMEFVGVYLRPAMRPVFRVPGRSAVDAVASFVGSYALGLLLTNRMYRGGRYTAKEGAIIAVGFSTVSATFMVIVARTLDLMGVWLWYFVGTLVVTFAVTALVVRLPPLSRIPDEVYPGAEPRPEQPVTHDRFAVARRAAEQTLAEAPSLPKNIWINFRDGLVMVMQILPSIMSVGLIALVLATYTPVFTWVGLVFWPFFWILGFSDPSLMATAAATSIAEMFIPATLLAGSDDLVARFVIGVVCVSAIIFFSAVVPAILATDLPIKLWHLVVIWVERVILTILLATPLAHLVAAVAV</sequence>
<feature type="transmembrane region" description="Helical" evidence="2">
    <location>
        <begin position="121"/>
        <end position="140"/>
    </location>
</feature>
<feature type="domain" description="Nucleoside transporter/FeoB GTPase Gate" evidence="3">
    <location>
        <begin position="159"/>
        <end position="258"/>
    </location>
</feature>
<feature type="transmembrane region" description="Helical" evidence="2">
    <location>
        <begin position="91"/>
        <end position="109"/>
    </location>
</feature>
<feature type="transmembrane region" description="Helical" evidence="2">
    <location>
        <begin position="415"/>
        <end position="439"/>
    </location>
</feature>
<organism evidence="4 5">
    <name type="scientific">Micrococcus lylae</name>
    <dbReference type="NCBI Taxonomy" id="1273"/>
    <lineage>
        <taxon>Bacteria</taxon>
        <taxon>Bacillati</taxon>
        <taxon>Actinomycetota</taxon>
        <taxon>Actinomycetes</taxon>
        <taxon>Micrococcales</taxon>
        <taxon>Micrococcaceae</taxon>
        <taxon>Micrococcus</taxon>
    </lineage>
</organism>
<keyword evidence="2" id="KW-1133">Transmembrane helix</keyword>
<evidence type="ECO:0000256" key="1">
    <source>
        <dbReference type="SAM" id="MobiDB-lite"/>
    </source>
</evidence>
<evidence type="ECO:0000313" key="4">
    <source>
        <dbReference type="EMBL" id="SJN19707.1"/>
    </source>
</evidence>
<dbReference type="InterPro" id="IPR011642">
    <property type="entry name" value="Gate_dom"/>
</dbReference>
<dbReference type="AlphaFoldDB" id="A0A1R4IIQ4"/>
<dbReference type="EMBL" id="FUKP01000017">
    <property type="protein sequence ID" value="SJN19707.1"/>
    <property type="molecule type" value="Genomic_DNA"/>
</dbReference>
<accession>A0A1R4IIQ4</accession>
<feature type="transmembrane region" description="Helical" evidence="2">
    <location>
        <begin position="391"/>
        <end position="409"/>
    </location>
</feature>
<protein>
    <submittedName>
        <fullName evidence="4">Predicted histidine uptake transporter</fullName>
    </submittedName>
</protein>
<feature type="region of interest" description="Disordered" evidence="1">
    <location>
        <begin position="1"/>
        <end position="24"/>
    </location>
</feature>
<keyword evidence="2" id="KW-0812">Transmembrane</keyword>
<evidence type="ECO:0000256" key="2">
    <source>
        <dbReference type="SAM" id="Phobius"/>
    </source>
</evidence>
<proteinExistence type="predicted"/>
<evidence type="ECO:0000259" key="3">
    <source>
        <dbReference type="Pfam" id="PF07670"/>
    </source>
</evidence>
<name>A0A1R4IIQ4_9MICC</name>
<evidence type="ECO:0000313" key="5">
    <source>
        <dbReference type="Proteomes" id="UP000196230"/>
    </source>
</evidence>
<feature type="transmembrane region" description="Helical" evidence="2">
    <location>
        <begin position="264"/>
        <end position="283"/>
    </location>
</feature>
<keyword evidence="2" id="KW-0472">Membrane</keyword>
<dbReference type="Pfam" id="PF07670">
    <property type="entry name" value="Gate"/>
    <property type="match status" value="1"/>
</dbReference>
<feature type="transmembrane region" description="Helical" evidence="2">
    <location>
        <begin position="160"/>
        <end position="189"/>
    </location>
</feature>
<feature type="transmembrane region" description="Helical" evidence="2">
    <location>
        <begin position="451"/>
        <end position="476"/>
    </location>
</feature>
<dbReference type="Proteomes" id="UP000196230">
    <property type="component" value="Unassembled WGS sequence"/>
</dbReference>
<reference evidence="4 5" key="1">
    <citation type="submission" date="2017-02" db="EMBL/GenBank/DDBJ databases">
        <authorList>
            <person name="Peterson S.W."/>
        </authorList>
    </citation>
    <scope>NUCLEOTIDE SEQUENCE [LARGE SCALE GENOMIC DNA]</scope>
    <source>
        <strain evidence="4 5">2B3F</strain>
    </source>
</reference>
<feature type="transmembrane region" description="Helical" evidence="2">
    <location>
        <begin position="237"/>
        <end position="258"/>
    </location>
</feature>
<gene>
    <name evidence="4" type="ORF">FM125_02710</name>
</gene>
<feature type="compositionally biased region" description="Polar residues" evidence="1">
    <location>
        <begin position="13"/>
        <end position="23"/>
    </location>
</feature>
<feature type="transmembrane region" description="Helical" evidence="2">
    <location>
        <begin position="52"/>
        <end position="71"/>
    </location>
</feature>